<sequence>MRTEQLQHFVAVARFGSFSQAAEHLHIAQPSVSQSIANLESDLNVKLFERSRSGIRLTPIGESLLPKAQNVLNMVEEIYDEVRAETDLASGSLNIAAIPSMCNAYLSDVLSAFKKRHPAVRIEVREDGTNEITRDVAANRVDVGLISRLPEDSLDPRIEFHPLLTGTYMVYVGRHSSMPLRNPLPKEEILKQPLITLQSGYRQEDYLKRMLGSDELNVLLTLGYTEAAKKIISQGIAVGFYPDFSVRKDPYVQAGDIMAFDIEGNDVALRFGWIRARNQRLTVAAQRFIQVLREVVDGS</sequence>
<reference evidence="6 7" key="1">
    <citation type="submission" date="2020-08" db="EMBL/GenBank/DDBJ databases">
        <title>Cohnella phylogeny.</title>
        <authorList>
            <person name="Dunlap C."/>
        </authorList>
    </citation>
    <scope>NUCLEOTIDE SEQUENCE [LARGE SCALE GENOMIC DNA]</scope>
    <source>
        <strain evidence="6 7">DSM 25239</strain>
    </source>
</reference>
<dbReference type="EMBL" id="JACJVR010000073">
    <property type="protein sequence ID" value="MBB6693479.1"/>
    <property type="molecule type" value="Genomic_DNA"/>
</dbReference>
<comment type="similarity">
    <text evidence="1">Belongs to the LysR transcriptional regulatory family.</text>
</comment>
<dbReference type="Pfam" id="PF00126">
    <property type="entry name" value="HTH_1"/>
    <property type="match status" value="1"/>
</dbReference>
<evidence type="ECO:0000256" key="4">
    <source>
        <dbReference type="ARBA" id="ARBA00023163"/>
    </source>
</evidence>
<dbReference type="SUPFAM" id="SSF53850">
    <property type="entry name" value="Periplasmic binding protein-like II"/>
    <property type="match status" value="1"/>
</dbReference>
<dbReference type="AlphaFoldDB" id="A0A841U102"/>
<comment type="caution">
    <text evidence="6">The sequence shown here is derived from an EMBL/GenBank/DDBJ whole genome shotgun (WGS) entry which is preliminary data.</text>
</comment>
<dbReference type="Gene3D" id="1.10.10.10">
    <property type="entry name" value="Winged helix-like DNA-binding domain superfamily/Winged helix DNA-binding domain"/>
    <property type="match status" value="1"/>
</dbReference>
<dbReference type="GO" id="GO:0003677">
    <property type="term" value="F:DNA binding"/>
    <property type="evidence" value="ECO:0007669"/>
    <property type="project" value="UniProtKB-KW"/>
</dbReference>
<evidence type="ECO:0000256" key="1">
    <source>
        <dbReference type="ARBA" id="ARBA00009437"/>
    </source>
</evidence>
<dbReference type="GO" id="GO:0003700">
    <property type="term" value="F:DNA-binding transcription factor activity"/>
    <property type="evidence" value="ECO:0007669"/>
    <property type="project" value="InterPro"/>
</dbReference>
<dbReference type="RefSeq" id="WP_185137453.1">
    <property type="nucleotide sequence ID" value="NZ_BORM01000073.1"/>
</dbReference>
<dbReference type="Gene3D" id="3.40.190.290">
    <property type="match status" value="1"/>
</dbReference>
<name>A0A841U102_9BACL</name>
<dbReference type="InterPro" id="IPR005119">
    <property type="entry name" value="LysR_subst-bd"/>
</dbReference>
<dbReference type="PROSITE" id="PS50931">
    <property type="entry name" value="HTH_LYSR"/>
    <property type="match status" value="1"/>
</dbReference>
<feature type="domain" description="HTH lysR-type" evidence="5">
    <location>
        <begin position="1"/>
        <end position="58"/>
    </location>
</feature>
<evidence type="ECO:0000313" key="7">
    <source>
        <dbReference type="Proteomes" id="UP000553776"/>
    </source>
</evidence>
<dbReference type="InterPro" id="IPR050950">
    <property type="entry name" value="HTH-type_LysR_regulators"/>
</dbReference>
<dbReference type="Proteomes" id="UP000553776">
    <property type="component" value="Unassembled WGS sequence"/>
</dbReference>
<dbReference type="PRINTS" id="PR00039">
    <property type="entry name" value="HTHLYSR"/>
</dbReference>
<keyword evidence="7" id="KW-1185">Reference proteome</keyword>
<evidence type="ECO:0000256" key="3">
    <source>
        <dbReference type="ARBA" id="ARBA00023125"/>
    </source>
</evidence>
<dbReference type="FunFam" id="1.10.10.10:FF:000001">
    <property type="entry name" value="LysR family transcriptional regulator"/>
    <property type="match status" value="1"/>
</dbReference>
<dbReference type="SUPFAM" id="SSF46785">
    <property type="entry name" value="Winged helix' DNA-binding domain"/>
    <property type="match status" value="1"/>
</dbReference>
<keyword evidence="4" id="KW-0804">Transcription</keyword>
<evidence type="ECO:0000256" key="2">
    <source>
        <dbReference type="ARBA" id="ARBA00023015"/>
    </source>
</evidence>
<dbReference type="Pfam" id="PF03466">
    <property type="entry name" value="LysR_substrate"/>
    <property type="match status" value="1"/>
</dbReference>
<dbReference type="GO" id="GO:0005829">
    <property type="term" value="C:cytosol"/>
    <property type="evidence" value="ECO:0007669"/>
    <property type="project" value="TreeGrafter"/>
</dbReference>
<dbReference type="InterPro" id="IPR036388">
    <property type="entry name" value="WH-like_DNA-bd_sf"/>
</dbReference>
<evidence type="ECO:0000259" key="5">
    <source>
        <dbReference type="PROSITE" id="PS50931"/>
    </source>
</evidence>
<dbReference type="PANTHER" id="PTHR30419">
    <property type="entry name" value="HTH-TYPE TRANSCRIPTIONAL REGULATOR YBHD"/>
    <property type="match status" value="1"/>
</dbReference>
<dbReference type="PANTHER" id="PTHR30419:SF30">
    <property type="entry name" value="LYSR FAMILY TRANSCRIPTIONAL REGULATOR"/>
    <property type="match status" value="1"/>
</dbReference>
<dbReference type="CDD" id="cd05466">
    <property type="entry name" value="PBP2_LTTR_substrate"/>
    <property type="match status" value="1"/>
</dbReference>
<organism evidence="6 7">
    <name type="scientific">Cohnella xylanilytica</name>
    <dbReference type="NCBI Taxonomy" id="557555"/>
    <lineage>
        <taxon>Bacteria</taxon>
        <taxon>Bacillati</taxon>
        <taxon>Bacillota</taxon>
        <taxon>Bacilli</taxon>
        <taxon>Bacillales</taxon>
        <taxon>Paenibacillaceae</taxon>
        <taxon>Cohnella</taxon>
    </lineage>
</organism>
<proteinExistence type="inferred from homology"/>
<keyword evidence="2" id="KW-0805">Transcription regulation</keyword>
<dbReference type="InterPro" id="IPR000847">
    <property type="entry name" value="LysR_HTH_N"/>
</dbReference>
<dbReference type="InterPro" id="IPR036390">
    <property type="entry name" value="WH_DNA-bd_sf"/>
</dbReference>
<evidence type="ECO:0000313" key="6">
    <source>
        <dbReference type="EMBL" id="MBB6693479.1"/>
    </source>
</evidence>
<keyword evidence="3" id="KW-0238">DNA-binding</keyword>
<accession>A0A841U102</accession>
<protein>
    <submittedName>
        <fullName evidence="6">LysR family transcriptional regulator</fullName>
    </submittedName>
</protein>
<gene>
    <name evidence="6" type="ORF">H7B90_18980</name>
</gene>